<dbReference type="InterPro" id="IPR036514">
    <property type="entry name" value="SGNH_hydro_sf"/>
</dbReference>
<dbReference type="InterPro" id="IPR052762">
    <property type="entry name" value="PCW_deacetylase/CE"/>
</dbReference>
<gene>
    <name evidence="2" type="primary">celE_3</name>
    <name evidence="2" type="ORF">CLORY_38090</name>
</gene>
<dbReference type="RefSeq" id="WP_079427450.1">
    <property type="nucleotide sequence ID" value="NZ_MZGV01000066.1"/>
</dbReference>
<sequence>MGLIENEKLVDANLDKLTYSGRIDFSNAAAPIFIFPGSSVSMIFTGSVLKILVKNKHSFNDNYIGYILDGVEKKVLLSNDRLVQEIVLGTNLKEDKPHEITLYKRQDGCHEFTFYGFVISRVGTVVKAIKRFRRNMEFYGDSAAAGELIEARNCMEVQQGKCNGQYSNAWNSYAMMTAKNLKANVNIIAQAGISLLDNAGYFHVPQCIGMESVYDKLHFNPDLGNVTDWDFARYTPHVVVIDIGQNDAVPKDYMKEDRYSEKSKVWKRRYKDFVLDIRAKYHNALIIVTTTIINHHPSWDRAIGEVCQDINDEKIMHFLYSSNGHGSAASISLRCAEQMSFELSMFLKSLGSGIWEN</sequence>
<dbReference type="SUPFAM" id="SSF52266">
    <property type="entry name" value="SGNH hydrolase"/>
    <property type="match status" value="1"/>
</dbReference>
<organism evidence="2 3">
    <name type="scientific">Clostridium oryzae</name>
    <dbReference type="NCBI Taxonomy" id="1450648"/>
    <lineage>
        <taxon>Bacteria</taxon>
        <taxon>Bacillati</taxon>
        <taxon>Bacillota</taxon>
        <taxon>Clostridia</taxon>
        <taxon>Eubacteriales</taxon>
        <taxon>Clostridiaceae</taxon>
        <taxon>Clostridium</taxon>
    </lineage>
</organism>
<dbReference type="Pfam" id="PF17996">
    <property type="entry name" value="CE2_N"/>
    <property type="match status" value="1"/>
</dbReference>
<dbReference type="AlphaFoldDB" id="A0A1V4IDH1"/>
<dbReference type="Proteomes" id="UP000190080">
    <property type="component" value="Unassembled WGS sequence"/>
</dbReference>
<dbReference type="EC" id="3.2.1.4" evidence="2"/>
<dbReference type="Gene3D" id="2.60.120.260">
    <property type="entry name" value="Galactose-binding domain-like"/>
    <property type="match status" value="1"/>
</dbReference>
<dbReference type="PANTHER" id="PTHR37834">
    <property type="entry name" value="GDSL-LIKE LIPASE/ACYLHYDROLASE DOMAIN PROTEIN (AFU_ORTHOLOGUE AFUA_2G00620)"/>
    <property type="match status" value="1"/>
</dbReference>
<keyword evidence="2" id="KW-0326">Glycosidase</keyword>
<reference evidence="2 3" key="1">
    <citation type="submission" date="2017-03" db="EMBL/GenBank/DDBJ databases">
        <title>Genome sequence of Clostridium oryzae DSM 28571.</title>
        <authorList>
            <person name="Poehlein A."/>
            <person name="Daniel R."/>
        </authorList>
    </citation>
    <scope>NUCLEOTIDE SEQUENCE [LARGE SCALE GENOMIC DNA]</scope>
    <source>
        <strain evidence="2 3">DSM 28571</strain>
    </source>
</reference>
<proteinExistence type="predicted"/>
<dbReference type="PANTHER" id="PTHR37834:SF2">
    <property type="entry name" value="ESTERASE, SGNH HYDROLASE-TYPE"/>
    <property type="match status" value="1"/>
</dbReference>
<dbReference type="STRING" id="1450648.CLORY_38090"/>
<keyword evidence="3" id="KW-1185">Reference proteome</keyword>
<dbReference type="EMBL" id="MZGV01000066">
    <property type="protein sequence ID" value="OPJ58011.1"/>
    <property type="molecule type" value="Genomic_DNA"/>
</dbReference>
<evidence type="ECO:0000259" key="1">
    <source>
        <dbReference type="Pfam" id="PF17996"/>
    </source>
</evidence>
<dbReference type="InterPro" id="IPR040794">
    <property type="entry name" value="CE2_N"/>
</dbReference>
<protein>
    <submittedName>
        <fullName evidence="2">Endoglucanase E</fullName>
        <ecNumber evidence="2">3.2.1.4</ecNumber>
    </submittedName>
</protein>
<name>A0A1V4IDH1_9CLOT</name>
<dbReference type="Gene3D" id="3.40.50.1110">
    <property type="entry name" value="SGNH hydrolase"/>
    <property type="match status" value="1"/>
</dbReference>
<dbReference type="GO" id="GO:0008810">
    <property type="term" value="F:cellulase activity"/>
    <property type="evidence" value="ECO:0007669"/>
    <property type="project" value="UniProtKB-EC"/>
</dbReference>
<evidence type="ECO:0000313" key="3">
    <source>
        <dbReference type="Proteomes" id="UP000190080"/>
    </source>
</evidence>
<evidence type="ECO:0000313" key="2">
    <source>
        <dbReference type="EMBL" id="OPJ58011.1"/>
    </source>
</evidence>
<feature type="domain" description="Carbohydrate esterase 2 N-terminal" evidence="1">
    <location>
        <begin position="19"/>
        <end position="126"/>
    </location>
</feature>
<dbReference type="OrthoDB" id="9801375at2"/>
<accession>A0A1V4IDH1</accession>
<comment type="caution">
    <text evidence="2">The sequence shown here is derived from an EMBL/GenBank/DDBJ whole genome shotgun (WGS) entry which is preliminary data.</text>
</comment>
<keyword evidence="2" id="KW-0378">Hydrolase</keyword>